<dbReference type="GO" id="GO:0051287">
    <property type="term" value="F:NAD binding"/>
    <property type="evidence" value="ECO:0007669"/>
    <property type="project" value="InterPro"/>
</dbReference>
<dbReference type="PANTHER" id="PTHR11993:SF10">
    <property type="entry name" value="NADH DEHYDROGENASE [UBIQUINONE] IRON-SULFUR PROTEIN 2, MITOCHONDRIAL"/>
    <property type="match status" value="1"/>
</dbReference>
<sequence length="84" mass="9573">MIVNMGSPHLSMHGVFRLIVTLDGEDIVDCELILKRIEGIGIIGGEEAINWGLPNPMLRASGIKLDLRNFDHYECYDKFDWEIQ</sequence>
<keyword evidence="6" id="KW-1185">Reference proteome</keyword>
<keyword evidence="2" id="KW-1278">Translocase</keyword>
<evidence type="ECO:0000259" key="4">
    <source>
        <dbReference type="Pfam" id="PF00346"/>
    </source>
</evidence>
<feature type="domain" description="NADH-quinone oxidoreductase subunit D" evidence="4">
    <location>
        <begin position="31"/>
        <end position="83"/>
    </location>
</feature>
<dbReference type="InterPro" id="IPR001135">
    <property type="entry name" value="NADH_Q_OxRdtase_suD"/>
</dbReference>
<dbReference type="Proteomes" id="UP000593561">
    <property type="component" value="Unassembled WGS sequence"/>
</dbReference>
<feature type="non-terminal residue" evidence="5">
    <location>
        <position position="84"/>
    </location>
</feature>
<dbReference type="EMBL" id="JABFAC010000006">
    <property type="protein sequence ID" value="MBA0615291.1"/>
    <property type="molecule type" value="Genomic_DNA"/>
</dbReference>
<evidence type="ECO:0000313" key="5">
    <source>
        <dbReference type="EMBL" id="MBA0615291.1"/>
    </source>
</evidence>
<comment type="caution">
    <text evidence="5">The sequence shown here is derived from an EMBL/GenBank/DDBJ whole genome shotgun (WGS) entry which is preliminary data.</text>
</comment>
<name>A0A7J8RNE4_GOSDV</name>
<evidence type="ECO:0000256" key="1">
    <source>
        <dbReference type="ARBA" id="ARBA00005769"/>
    </source>
</evidence>
<dbReference type="InterPro" id="IPR029014">
    <property type="entry name" value="NiFe-Hase_large"/>
</dbReference>
<dbReference type="AlphaFoldDB" id="A0A7J8RNE4"/>
<protein>
    <recommendedName>
        <fullName evidence="4">NADH-quinone oxidoreductase subunit D domain-containing protein</fullName>
    </recommendedName>
</protein>
<dbReference type="SUPFAM" id="SSF56762">
    <property type="entry name" value="HydB/Nqo4-like"/>
    <property type="match status" value="1"/>
</dbReference>
<proteinExistence type="inferred from homology"/>
<dbReference type="Pfam" id="PF00346">
    <property type="entry name" value="Complex1_49kDa"/>
    <property type="match status" value="1"/>
</dbReference>
<comment type="similarity">
    <text evidence="1">Belongs to the complex I 49 kDa subunit family.</text>
</comment>
<dbReference type="GO" id="GO:0009535">
    <property type="term" value="C:chloroplast thylakoid membrane"/>
    <property type="evidence" value="ECO:0007669"/>
    <property type="project" value="TreeGrafter"/>
</dbReference>
<evidence type="ECO:0000256" key="2">
    <source>
        <dbReference type="ARBA" id="ARBA00022967"/>
    </source>
</evidence>
<evidence type="ECO:0000256" key="3">
    <source>
        <dbReference type="ARBA" id="ARBA00023027"/>
    </source>
</evidence>
<dbReference type="GO" id="GO:0016651">
    <property type="term" value="F:oxidoreductase activity, acting on NAD(P)H"/>
    <property type="evidence" value="ECO:0007669"/>
    <property type="project" value="InterPro"/>
</dbReference>
<dbReference type="GO" id="GO:0048038">
    <property type="term" value="F:quinone binding"/>
    <property type="evidence" value="ECO:0007669"/>
    <property type="project" value="InterPro"/>
</dbReference>
<dbReference type="Gene3D" id="1.10.645.10">
    <property type="entry name" value="Cytochrome-c3 Hydrogenase, chain B"/>
    <property type="match status" value="1"/>
</dbReference>
<dbReference type="PANTHER" id="PTHR11993">
    <property type="entry name" value="NADH-UBIQUINONE OXIDOREDUCTASE 49 KDA SUBUNIT"/>
    <property type="match status" value="1"/>
</dbReference>
<gene>
    <name evidence="5" type="ORF">Godav_015445</name>
</gene>
<dbReference type="InterPro" id="IPR022885">
    <property type="entry name" value="NDH1_su_D/H"/>
</dbReference>
<reference evidence="5 6" key="1">
    <citation type="journal article" date="2019" name="Genome Biol. Evol.">
        <title>Insights into the evolution of the New World diploid cottons (Gossypium, subgenus Houzingenia) based on genome sequencing.</title>
        <authorList>
            <person name="Grover C.E."/>
            <person name="Arick M.A. 2nd"/>
            <person name="Thrash A."/>
            <person name="Conover J.L."/>
            <person name="Sanders W.S."/>
            <person name="Peterson D.G."/>
            <person name="Frelichowski J.E."/>
            <person name="Scheffler J.A."/>
            <person name="Scheffler B.E."/>
            <person name="Wendel J.F."/>
        </authorList>
    </citation>
    <scope>NUCLEOTIDE SEQUENCE [LARGE SCALE GENOMIC DNA]</scope>
    <source>
        <strain evidence="5">27</strain>
        <tissue evidence="5">Leaf</tissue>
    </source>
</reference>
<accession>A0A7J8RNE4</accession>
<organism evidence="5 6">
    <name type="scientific">Gossypium davidsonii</name>
    <name type="common">Davidson's cotton</name>
    <name type="synonym">Gossypium klotzschianum subsp. davidsonii</name>
    <dbReference type="NCBI Taxonomy" id="34287"/>
    <lineage>
        <taxon>Eukaryota</taxon>
        <taxon>Viridiplantae</taxon>
        <taxon>Streptophyta</taxon>
        <taxon>Embryophyta</taxon>
        <taxon>Tracheophyta</taxon>
        <taxon>Spermatophyta</taxon>
        <taxon>Magnoliopsida</taxon>
        <taxon>eudicotyledons</taxon>
        <taxon>Gunneridae</taxon>
        <taxon>Pentapetalae</taxon>
        <taxon>rosids</taxon>
        <taxon>malvids</taxon>
        <taxon>Malvales</taxon>
        <taxon>Malvaceae</taxon>
        <taxon>Malvoideae</taxon>
        <taxon>Gossypium</taxon>
    </lineage>
</organism>
<keyword evidence="3" id="KW-0520">NAD</keyword>
<evidence type="ECO:0000313" key="6">
    <source>
        <dbReference type="Proteomes" id="UP000593561"/>
    </source>
</evidence>